<dbReference type="InterPro" id="IPR017871">
    <property type="entry name" value="ABC_transporter-like_CS"/>
</dbReference>
<organism evidence="10 11">
    <name type="scientific">candidate division WOR-3 bacterium</name>
    <dbReference type="NCBI Taxonomy" id="2052148"/>
    <lineage>
        <taxon>Bacteria</taxon>
        <taxon>Bacteria division WOR-3</taxon>
    </lineage>
</organism>
<dbReference type="PROSITE" id="PS50893">
    <property type="entry name" value="ABC_TRANSPORTER_2"/>
    <property type="match status" value="1"/>
</dbReference>
<evidence type="ECO:0000256" key="1">
    <source>
        <dbReference type="ARBA" id="ARBA00004413"/>
    </source>
</evidence>
<evidence type="ECO:0000256" key="4">
    <source>
        <dbReference type="ARBA" id="ARBA00022741"/>
    </source>
</evidence>
<protein>
    <submittedName>
        <fullName evidence="10">ABC transporter ATP-binding protein</fullName>
    </submittedName>
</protein>
<evidence type="ECO:0000256" key="2">
    <source>
        <dbReference type="ARBA" id="ARBA00022448"/>
    </source>
</evidence>
<dbReference type="SMART" id="SM00382">
    <property type="entry name" value="AAA"/>
    <property type="match status" value="1"/>
</dbReference>
<dbReference type="GO" id="GO:0005886">
    <property type="term" value="C:plasma membrane"/>
    <property type="evidence" value="ECO:0007669"/>
    <property type="project" value="UniProtKB-SubCell"/>
</dbReference>
<accession>A0A937XG08</accession>
<dbReference type="InterPro" id="IPR003593">
    <property type="entry name" value="AAA+_ATPase"/>
</dbReference>
<feature type="domain" description="ABC transporter" evidence="9">
    <location>
        <begin position="6"/>
        <end position="236"/>
    </location>
</feature>
<dbReference type="AlphaFoldDB" id="A0A937XG08"/>
<keyword evidence="3" id="KW-1003">Cell membrane</keyword>
<dbReference type="EMBL" id="VGIR01000003">
    <property type="protein sequence ID" value="MBM3330400.1"/>
    <property type="molecule type" value="Genomic_DNA"/>
</dbReference>
<dbReference type="InterPro" id="IPR027417">
    <property type="entry name" value="P-loop_NTPase"/>
</dbReference>
<dbReference type="PANTHER" id="PTHR43582:SF2">
    <property type="entry name" value="LINEARMYCIN RESISTANCE ATP-BINDING PROTEIN LNRL"/>
    <property type="match status" value="1"/>
</dbReference>
<dbReference type="GO" id="GO:0016887">
    <property type="term" value="F:ATP hydrolysis activity"/>
    <property type="evidence" value="ECO:0007669"/>
    <property type="project" value="InterPro"/>
</dbReference>
<dbReference type="PROSITE" id="PS00211">
    <property type="entry name" value="ABC_TRANSPORTER_1"/>
    <property type="match status" value="1"/>
</dbReference>
<keyword evidence="4" id="KW-0547">Nucleotide-binding</keyword>
<dbReference type="InterPro" id="IPR005894">
    <property type="entry name" value="DrrA"/>
</dbReference>
<keyword evidence="7" id="KW-0472">Membrane</keyword>
<evidence type="ECO:0000256" key="5">
    <source>
        <dbReference type="ARBA" id="ARBA00022840"/>
    </source>
</evidence>
<comment type="caution">
    <text evidence="10">The sequence shown here is derived from an EMBL/GenBank/DDBJ whole genome shotgun (WGS) entry which is preliminary data.</text>
</comment>
<dbReference type="FunFam" id="3.40.50.300:FF:000589">
    <property type="entry name" value="ABC transporter, ATP-binding subunit"/>
    <property type="match status" value="1"/>
</dbReference>
<comment type="subcellular location">
    <subcellularLocation>
        <location evidence="1">Cell membrane</location>
        <topology evidence="1">Peripheral membrane protein</topology>
        <orientation evidence="1">Cytoplasmic side</orientation>
    </subcellularLocation>
</comment>
<comment type="similarity">
    <text evidence="8">Belongs to the ABC transporter superfamily. Drug exporter-1 (DrugE1) (TC 3.A.1.105) family.</text>
</comment>
<dbReference type="PANTHER" id="PTHR43582">
    <property type="entry name" value="LINEARMYCIN RESISTANCE ATP-BINDING PROTEIN LNRL"/>
    <property type="match status" value="1"/>
</dbReference>
<keyword evidence="6" id="KW-1278">Translocase</keyword>
<evidence type="ECO:0000256" key="7">
    <source>
        <dbReference type="ARBA" id="ARBA00023136"/>
    </source>
</evidence>
<keyword evidence="5 10" id="KW-0067">ATP-binding</keyword>
<dbReference type="GO" id="GO:0043215">
    <property type="term" value="P:daunorubicin transport"/>
    <property type="evidence" value="ECO:0007669"/>
    <property type="project" value="InterPro"/>
</dbReference>
<gene>
    <name evidence="10" type="ORF">FJY68_00955</name>
</gene>
<keyword evidence="2" id="KW-0813">Transport</keyword>
<dbReference type="SUPFAM" id="SSF52540">
    <property type="entry name" value="P-loop containing nucleoside triphosphate hydrolases"/>
    <property type="match status" value="1"/>
</dbReference>
<evidence type="ECO:0000313" key="10">
    <source>
        <dbReference type="EMBL" id="MBM3330400.1"/>
    </source>
</evidence>
<dbReference type="NCBIfam" id="TIGR01188">
    <property type="entry name" value="drrA"/>
    <property type="match status" value="1"/>
</dbReference>
<evidence type="ECO:0000259" key="9">
    <source>
        <dbReference type="PROSITE" id="PS50893"/>
    </source>
</evidence>
<evidence type="ECO:0000256" key="6">
    <source>
        <dbReference type="ARBA" id="ARBA00022967"/>
    </source>
</evidence>
<reference evidence="10" key="1">
    <citation type="submission" date="2019-03" db="EMBL/GenBank/DDBJ databases">
        <title>Lake Tanganyika Metagenome-Assembled Genomes (MAGs).</title>
        <authorList>
            <person name="Tran P."/>
        </authorList>
    </citation>
    <scope>NUCLEOTIDE SEQUENCE</scope>
    <source>
        <strain evidence="10">K_DeepCast_150m_m2_040</strain>
    </source>
</reference>
<dbReference type="Gene3D" id="3.40.50.300">
    <property type="entry name" value="P-loop containing nucleotide triphosphate hydrolases"/>
    <property type="match status" value="1"/>
</dbReference>
<sequence length="313" mass="33896">MVDNAIEVRDLTKAFRDVVAVAGISFEVKRGEVFSLLGPNGAGKSTAISIISGLLAPDSGDALVMGHSILKESMAARRNLGVVPQEIALYNDMSARENLLFWGRMYGLSGKDLARRTDEMLEAVGLVERQKGRVGTYSGGMKRRVNIAAALLHTPQVVIMDEPTVGIDPQSRRHILDHVKELNRQGMSVLYTTHYMEEAEELSNRIAIMDHGKVIACGTRDELVRRVGEQARIELAVTGEPGSAAEVARTVAGVSKATVEQGRVAVLAADADAVVPRLFERAAQAGFHISSVDIREPNLETVFLSLTGRALRD</sequence>
<dbReference type="InterPro" id="IPR003439">
    <property type="entry name" value="ABC_transporter-like_ATP-bd"/>
</dbReference>
<proteinExistence type="inferred from homology"/>
<evidence type="ECO:0000256" key="8">
    <source>
        <dbReference type="ARBA" id="ARBA00049985"/>
    </source>
</evidence>
<dbReference type="Pfam" id="PF00005">
    <property type="entry name" value="ABC_tran"/>
    <property type="match status" value="1"/>
</dbReference>
<dbReference type="Proteomes" id="UP000779900">
    <property type="component" value="Unassembled WGS sequence"/>
</dbReference>
<dbReference type="GO" id="GO:0005524">
    <property type="term" value="F:ATP binding"/>
    <property type="evidence" value="ECO:0007669"/>
    <property type="project" value="UniProtKB-KW"/>
</dbReference>
<dbReference type="GO" id="GO:1900753">
    <property type="term" value="P:doxorubicin transport"/>
    <property type="evidence" value="ECO:0007669"/>
    <property type="project" value="InterPro"/>
</dbReference>
<name>A0A937XG08_UNCW3</name>
<evidence type="ECO:0000256" key="3">
    <source>
        <dbReference type="ARBA" id="ARBA00022475"/>
    </source>
</evidence>
<evidence type="ECO:0000313" key="11">
    <source>
        <dbReference type="Proteomes" id="UP000779900"/>
    </source>
</evidence>